<evidence type="ECO:0000256" key="1">
    <source>
        <dbReference type="SAM" id="Phobius"/>
    </source>
</evidence>
<evidence type="ECO:0000256" key="2">
    <source>
        <dbReference type="SAM" id="SignalP"/>
    </source>
</evidence>
<name>A0ABT1TIS5_9GAMM</name>
<keyword evidence="1" id="KW-0472">Membrane</keyword>
<organism evidence="3 4">
    <name type="scientific">Methylomonas subterranea</name>
    <dbReference type="NCBI Taxonomy" id="2952225"/>
    <lineage>
        <taxon>Bacteria</taxon>
        <taxon>Pseudomonadati</taxon>
        <taxon>Pseudomonadota</taxon>
        <taxon>Gammaproteobacteria</taxon>
        <taxon>Methylococcales</taxon>
        <taxon>Methylococcaceae</taxon>
        <taxon>Methylomonas</taxon>
    </lineage>
</organism>
<feature type="chain" id="PRO_5047293521" description="PEP-CTERM protein-sorting domain-containing protein" evidence="2">
    <location>
        <begin position="27"/>
        <end position="229"/>
    </location>
</feature>
<accession>A0ABT1TIS5</accession>
<dbReference type="Proteomes" id="UP001524499">
    <property type="component" value="Unassembled WGS sequence"/>
</dbReference>
<keyword evidence="1" id="KW-0812">Transmembrane</keyword>
<evidence type="ECO:0008006" key="5">
    <source>
        <dbReference type="Google" id="ProtNLM"/>
    </source>
</evidence>
<feature type="signal peptide" evidence="2">
    <location>
        <begin position="1"/>
        <end position="26"/>
    </location>
</feature>
<feature type="transmembrane region" description="Helical" evidence="1">
    <location>
        <begin position="203"/>
        <end position="222"/>
    </location>
</feature>
<keyword evidence="1" id="KW-1133">Transmembrane helix</keyword>
<keyword evidence="2" id="KW-0732">Signal</keyword>
<evidence type="ECO:0000313" key="3">
    <source>
        <dbReference type="EMBL" id="MCQ8105345.1"/>
    </source>
</evidence>
<proteinExistence type="predicted"/>
<protein>
    <recommendedName>
        <fullName evidence="5">PEP-CTERM protein-sorting domain-containing protein</fullName>
    </recommendedName>
</protein>
<reference evidence="3 4" key="1">
    <citation type="submission" date="2022-07" db="EMBL/GenBank/DDBJ databases">
        <title>Methylomonas rivi sp. nov., Methylomonas rosea sp. nov., Methylomonas aureus sp. nov. and Methylomonas subterranea sp. nov., four novel methanotrophs isolated from a freshwater creek and the deep terrestrial subsurface.</title>
        <authorList>
            <person name="Abin C."/>
            <person name="Sankaranarayanan K."/>
            <person name="Garner C."/>
            <person name="Sindelar R."/>
            <person name="Kotary K."/>
            <person name="Garner R."/>
            <person name="Barclay S."/>
            <person name="Lawson P."/>
            <person name="Krumholz L."/>
        </authorList>
    </citation>
    <scope>NUCLEOTIDE SEQUENCE [LARGE SCALE GENOMIC DNA]</scope>
    <source>
        <strain evidence="3 4">SURF-2</strain>
    </source>
</reference>
<sequence length="229" mass="24210">MPNRMTQNLLYSLVLILGLGGNSAFADVLTLDNFYDYQRVSDDGDEAGSTSGTVYPLGGTGLSHVTRTMVAEASESDSGSDITIKSQNGLLKISNGPASAGWASILWDFDPVDLTKFGSGLLLEVVWIDLDVNAEIIVNGLASSGVRTFAGMDDFLVSFSDFSNSAVFSNVSSLRLNFSGPLAWDGQFRFMLTGMPQATIASVPAPAAFILMASGLFGLFGVSRNRHGA</sequence>
<dbReference type="RefSeq" id="WP_256603290.1">
    <property type="nucleotide sequence ID" value="NZ_JANIBJ010000028.1"/>
</dbReference>
<dbReference type="EMBL" id="JANIBJ010000028">
    <property type="protein sequence ID" value="MCQ8105345.1"/>
    <property type="molecule type" value="Genomic_DNA"/>
</dbReference>
<evidence type="ECO:0000313" key="4">
    <source>
        <dbReference type="Proteomes" id="UP001524499"/>
    </source>
</evidence>
<keyword evidence="4" id="KW-1185">Reference proteome</keyword>
<comment type="caution">
    <text evidence="3">The sequence shown here is derived from an EMBL/GenBank/DDBJ whole genome shotgun (WGS) entry which is preliminary data.</text>
</comment>
<gene>
    <name evidence="3" type="ORF">NP590_14615</name>
</gene>